<evidence type="ECO:0000313" key="3">
    <source>
        <dbReference type="Proteomes" id="UP000198942"/>
    </source>
</evidence>
<dbReference type="STRING" id="551995.SAMN05192574_102356"/>
<gene>
    <name evidence="2" type="ORF">SAMN05192574_102356</name>
</gene>
<dbReference type="OrthoDB" id="1491617at2"/>
<reference evidence="3" key="1">
    <citation type="submission" date="2016-10" db="EMBL/GenBank/DDBJ databases">
        <authorList>
            <person name="Varghese N."/>
            <person name="Submissions S."/>
        </authorList>
    </citation>
    <scope>NUCLEOTIDE SEQUENCE [LARGE SCALE GENOMIC DNA]</scope>
    <source>
        <strain evidence="3">Gh-48</strain>
    </source>
</reference>
<dbReference type="Pfam" id="PF18730">
    <property type="entry name" value="HEPN_Cthe2314"/>
    <property type="match status" value="1"/>
</dbReference>
<dbReference type="EMBL" id="FOCL01000002">
    <property type="protein sequence ID" value="SEN06958.1"/>
    <property type="molecule type" value="Genomic_DNA"/>
</dbReference>
<dbReference type="RefSeq" id="WP_091209480.1">
    <property type="nucleotide sequence ID" value="NZ_FOCL01000002.1"/>
</dbReference>
<dbReference type="AlphaFoldDB" id="A0A1H8DK86"/>
<feature type="domain" description="Cthe-2314-like HEPN" evidence="1">
    <location>
        <begin position="55"/>
        <end position="182"/>
    </location>
</feature>
<dbReference type="InterPro" id="IPR041394">
    <property type="entry name" value="HEPN_Cthe2314"/>
</dbReference>
<organism evidence="2 3">
    <name type="scientific">Mucilaginibacter gossypiicola</name>
    <dbReference type="NCBI Taxonomy" id="551995"/>
    <lineage>
        <taxon>Bacteria</taxon>
        <taxon>Pseudomonadati</taxon>
        <taxon>Bacteroidota</taxon>
        <taxon>Sphingobacteriia</taxon>
        <taxon>Sphingobacteriales</taxon>
        <taxon>Sphingobacteriaceae</taxon>
        <taxon>Mucilaginibacter</taxon>
    </lineage>
</organism>
<evidence type="ECO:0000259" key="1">
    <source>
        <dbReference type="Pfam" id="PF18730"/>
    </source>
</evidence>
<proteinExistence type="predicted"/>
<protein>
    <recommendedName>
        <fullName evidence="1">Cthe-2314-like HEPN domain-containing protein</fullName>
    </recommendedName>
</protein>
<accession>A0A1H8DK86</accession>
<dbReference type="Proteomes" id="UP000198942">
    <property type="component" value="Unassembled WGS sequence"/>
</dbReference>
<keyword evidence="3" id="KW-1185">Reference proteome</keyword>
<evidence type="ECO:0000313" key="2">
    <source>
        <dbReference type="EMBL" id="SEN06958.1"/>
    </source>
</evidence>
<name>A0A1H8DK86_9SPHI</name>
<sequence length="260" mass="29961">MTNEEFAAMKAADTQFIEAVACMFSEFCVELKGEKLNRFIATPLGGYLWKTNHIISEINQNLDDIKLAETLIAAFMPSDQPLKKEVNAAELIRYHYENYLLRTTKLKDLTLTLINTVMRLGHKKGLGLESKLLKNLDPTYGQFEVIWGHMNQLNDHVKPYRNHLAHSGTVQHQDLALLNAHYTWGIKPKTIAEEFRYEKAMIEVQRELIEKFTAQTKAYPLASDQVLKMIYLYLAKPFFDQMGVLVDEHYQRKPVGNAKP</sequence>